<comment type="caution">
    <text evidence="16">The sequence shown here is derived from an EMBL/GenBank/DDBJ whole genome shotgun (WGS) entry which is preliminary data.</text>
</comment>
<dbReference type="Gene3D" id="3.40.50.80">
    <property type="entry name" value="Nucleotide-binding domain of ferredoxin-NADP reductase (FNR) module"/>
    <property type="match status" value="1"/>
</dbReference>
<dbReference type="Pfam" id="PF00175">
    <property type="entry name" value="NAD_binding_1"/>
    <property type="match status" value="1"/>
</dbReference>
<dbReference type="InterPro" id="IPR008254">
    <property type="entry name" value="Flavodoxin/NO_synth"/>
</dbReference>
<evidence type="ECO:0000259" key="14">
    <source>
        <dbReference type="PROSITE" id="PS50902"/>
    </source>
</evidence>
<feature type="binding site" evidence="12">
    <location>
        <begin position="391"/>
        <end position="393"/>
    </location>
    <ligand>
        <name>FAD</name>
        <dbReference type="ChEBI" id="CHEBI:57692"/>
    </ligand>
</feature>
<keyword evidence="3 11" id="KW-0285">Flavoprotein</keyword>
<evidence type="ECO:0000256" key="2">
    <source>
        <dbReference type="ARBA" id="ARBA00022605"/>
    </source>
</evidence>
<feature type="binding site" evidence="12">
    <location>
        <position position="548"/>
    </location>
    <ligand>
        <name>NADP(+)</name>
        <dbReference type="ChEBI" id="CHEBI:58349"/>
    </ligand>
</feature>
<evidence type="ECO:0000256" key="11">
    <source>
        <dbReference type="PIRNR" id="PIRNR000207"/>
    </source>
</evidence>
<accession>A0AAV2VM94</accession>
<dbReference type="GO" id="GO:0004783">
    <property type="term" value="F:sulfite reductase (NADPH) activity"/>
    <property type="evidence" value="ECO:0007669"/>
    <property type="project" value="UniProtKB-EC"/>
</dbReference>
<evidence type="ECO:0000256" key="1">
    <source>
        <dbReference type="ARBA" id="ARBA00022448"/>
    </source>
</evidence>
<organism evidence="16 17">
    <name type="scientific">Vibrio nigripulchritudo SOn1</name>
    <dbReference type="NCBI Taxonomy" id="1238450"/>
    <lineage>
        <taxon>Bacteria</taxon>
        <taxon>Pseudomonadati</taxon>
        <taxon>Pseudomonadota</taxon>
        <taxon>Gammaproteobacteria</taxon>
        <taxon>Vibrionales</taxon>
        <taxon>Vibrionaceae</taxon>
        <taxon>Vibrio</taxon>
    </lineage>
</organism>
<dbReference type="PRINTS" id="PR00369">
    <property type="entry name" value="FLAVODOXIN"/>
</dbReference>
<dbReference type="PANTHER" id="PTHR19384:SF128">
    <property type="entry name" value="NADPH OXIDOREDUCTASE A"/>
    <property type="match status" value="1"/>
</dbReference>
<keyword evidence="9 11" id="KW-0198">Cysteine biosynthesis</keyword>
<feature type="binding site" evidence="12">
    <location>
        <position position="397"/>
    </location>
    <ligand>
        <name>FAD</name>
        <dbReference type="ChEBI" id="CHEBI:57692"/>
    </ligand>
</feature>
<comment type="function">
    <text evidence="11">Component of the sulfite reductase complex that catalyzes the 6-electron reduction of sulfite to sulfide. This is one of several activities required for the biosynthesis of L-cysteine from sulfate. The flavoprotein component catalyzes the electron flow from NADPH -&gt; FAD -&gt; FMN to the hemoprotein component.</text>
</comment>
<keyword evidence="1 11" id="KW-0813">Transport</keyword>
<dbReference type="CDD" id="cd06199">
    <property type="entry name" value="SiR"/>
    <property type="match status" value="1"/>
</dbReference>
<comment type="cofactor">
    <cofactor evidence="11 12">
        <name>FAD</name>
        <dbReference type="ChEBI" id="CHEBI:57692"/>
    </cofactor>
    <text evidence="11 12">Binds 1 FAD per subunit.</text>
</comment>
<keyword evidence="8 11" id="KW-0560">Oxidoreductase</keyword>
<dbReference type="InterPro" id="IPR029039">
    <property type="entry name" value="Flavoprotein-like_sf"/>
</dbReference>
<comment type="catalytic activity">
    <reaction evidence="10 11">
        <text>hydrogen sulfide + 3 NADP(+) + 3 H2O = sulfite + 3 NADPH + 4 H(+)</text>
        <dbReference type="Rhea" id="RHEA:13801"/>
        <dbReference type="ChEBI" id="CHEBI:15377"/>
        <dbReference type="ChEBI" id="CHEBI:15378"/>
        <dbReference type="ChEBI" id="CHEBI:17359"/>
        <dbReference type="ChEBI" id="CHEBI:29919"/>
        <dbReference type="ChEBI" id="CHEBI:57783"/>
        <dbReference type="ChEBI" id="CHEBI:58349"/>
        <dbReference type="EC" id="1.8.1.2"/>
    </reaction>
</comment>
<feature type="binding site" evidence="12">
    <location>
        <begin position="506"/>
        <end position="507"/>
    </location>
    <ligand>
        <name>NADP(+)</name>
        <dbReference type="ChEBI" id="CHEBI:58349"/>
    </ligand>
</feature>
<keyword evidence="7 11" id="KW-0249">Electron transport</keyword>
<feature type="binding site" evidence="12">
    <location>
        <begin position="103"/>
        <end position="106"/>
    </location>
    <ligand>
        <name>FMN</name>
        <dbReference type="ChEBI" id="CHEBI:58210"/>
    </ligand>
</feature>
<dbReference type="SUPFAM" id="SSF63380">
    <property type="entry name" value="Riboflavin synthase domain-like"/>
    <property type="match status" value="1"/>
</dbReference>
<evidence type="ECO:0000256" key="13">
    <source>
        <dbReference type="SAM" id="MobiDB-lite"/>
    </source>
</evidence>
<comment type="subunit">
    <text evidence="11">Alpha(8)-beta(8). The alpha component is a flavoprotein, the beta component is a hemoprotein.</text>
</comment>
<dbReference type="InterPro" id="IPR023173">
    <property type="entry name" value="NADPH_Cyt_P450_Rdtase_alpha"/>
</dbReference>
<evidence type="ECO:0000256" key="5">
    <source>
        <dbReference type="ARBA" id="ARBA00022827"/>
    </source>
</evidence>
<comment type="cofactor">
    <cofactor evidence="11 12">
        <name>FMN</name>
        <dbReference type="ChEBI" id="CHEBI:58210"/>
    </cofactor>
    <text evidence="11 12">Binds 1 FMN per subunit.</text>
</comment>
<keyword evidence="5 11" id="KW-0274">FAD</keyword>
<feature type="binding site" evidence="12">
    <location>
        <position position="586"/>
    </location>
    <ligand>
        <name>FAD</name>
        <dbReference type="ChEBI" id="CHEBI:57692"/>
    </ligand>
</feature>
<evidence type="ECO:0000256" key="6">
    <source>
        <dbReference type="ARBA" id="ARBA00022857"/>
    </source>
</evidence>
<dbReference type="InterPro" id="IPR003097">
    <property type="entry name" value="CysJ-like_FAD-binding"/>
</dbReference>
<evidence type="ECO:0000256" key="4">
    <source>
        <dbReference type="ARBA" id="ARBA00022643"/>
    </source>
</evidence>
<dbReference type="GO" id="GO:0005829">
    <property type="term" value="C:cytosol"/>
    <property type="evidence" value="ECO:0007669"/>
    <property type="project" value="TreeGrafter"/>
</dbReference>
<dbReference type="RefSeq" id="WP_022611013.1">
    <property type="nucleotide sequence ID" value="NZ_LK391965.1"/>
</dbReference>
<evidence type="ECO:0000313" key="16">
    <source>
        <dbReference type="EMBL" id="CCO45579.1"/>
    </source>
</evidence>
<evidence type="ECO:0000256" key="8">
    <source>
        <dbReference type="ARBA" id="ARBA00023002"/>
    </source>
</evidence>
<dbReference type="InterPro" id="IPR001433">
    <property type="entry name" value="OxRdtase_FAD/NAD-bd"/>
</dbReference>
<dbReference type="PANTHER" id="PTHR19384">
    <property type="entry name" value="NITRIC OXIDE SYNTHASE-RELATED"/>
    <property type="match status" value="1"/>
</dbReference>
<dbReference type="Gene3D" id="3.40.50.360">
    <property type="match status" value="1"/>
</dbReference>
<proteinExistence type="predicted"/>
<dbReference type="AlphaFoldDB" id="A0AAV2VM94"/>
<evidence type="ECO:0000256" key="9">
    <source>
        <dbReference type="ARBA" id="ARBA00023192"/>
    </source>
</evidence>
<dbReference type="InterPro" id="IPR017938">
    <property type="entry name" value="Riboflavin_synthase-like_b-brl"/>
</dbReference>
<dbReference type="EMBL" id="CAOF01000061">
    <property type="protein sequence ID" value="CCO45579.1"/>
    <property type="molecule type" value="Genomic_DNA"/>
</dbReference>
<dbReference type="PRINTS" id="PR00371">
    <property type="entry name" value="FPNCR"/>
</dbReference>
<dbReference type="PROSITE" id="PS50902">
    <property type="entry name" value="FLAVODOXIN_LIKE"/>
    <property type="match status" value="1"/>
</dbReference>
<evidence type="ECO:0000256" key="3">
    <source>
        <dbReference type="ARBA" id="ARBA00022630"/>
    </source>
</evidence>
<dbReference type="SUPFAM" id="SSF52218">
    <property type="entry name" value="Flavoproteins"/>
    <property type="match status" value="1"/>
</dbReference>
<feature type="region of interest" description="Disordered" evidence="13">
    <location>
        <begin position="192"/>
        <end position="218"/>
    </location>
</feature>
<feature type="binding site" evidence="12">
    <location>
        <begin position="406"/>
        <end position="409"/>
    </location>
    <ligand>
        <name>FAD</name>
        <dbReference type="ChEBI" id="CHEBI:57692"/>
    </ligand>
</feature>
<evidence type="ECO:0000259" key="15">
    <source>
        <dbReference type="PROSITE" id="PS51384"/>
    </source>
</evidence>
<dbReference type="PIRSF" id="PIRSF000207">
    <property type="entry name" value="SiR-FP_CysJ"/>
    <property type="match status" value="1"/>
</dbReference>
<feature type="domain" description="Flavodoxin-like" evidence="14">
    <location>
        <begin position="50"/>
        <end position="188"/>
    </location>
</feature>
<dbReference type="InterPro" id="IPR001709">
    <property type="entry name" value="Flavoprot_Pyr_Nucl_cyt_Rdtase"/>
</dbReference>
<comment type="pathway">
    <text evidence="11">Sulfur metabolism; hydrogen sulfide biosynthesis; hydrogen sulfide from sulfite (NADPH route): step 1/1.</text>
</comment>
<protein>
    <recommendedName>
        <fullName evidence="11">Sulfite reductase [NADPH] flavoprotein alpha-component</fullName>
        <shortName evidence="11">SiR-FP</shortName>
        <ecNumber evidence="11">1.8.1.2</ecNumber>
    </recommendedName>
</protein>
<dbReference type="FunFam" id="3.40.50.80:FF:000001">
    <property type="entry name" value="NADPH--cytochrome P450 reductase 1"/>
    <property type="match status" value="1"/>
</dbReference>
<name>A0AAV2VM94_9VIBR</name>
<dbReference type="GO" id="GO:0019344">
    <property type="term" value="P:cysteine biosynthetic process"/>
    <property type="evidence" value="ECO:0007669"/>
    <property type="project" value="UniProtKB-KW"/>
</dbReference>
<feature type="domain" description="FAD-binding FR-type" evidence="15">
    <location>
        <begin position="218"/>
        <end position="435"/>
    </location>
</feature>
<feature type="binding site" evidence="12">
    <location>
        <begin position="56"/>
        <end position="61"/>
    </location>
    <ligand>
        <name>FMN</name>
        <dbReference type="ChEBI" id="CHEBI:58210"/>
    </ligand>
</feature>
<evidence type="ECO:0000256" key="10">
    <source>
        <dbReference type="ARBA" id="ARBA00052219"/>
    </source>
</evidence>
<feature type="binding site" evidence="12">
    <location>
        <begin position="139"/>
        <end position="148"/>
    </location>
    <ligand>
        <name>FMN</name>
        <dbReference type="ChEBI" id="CHEBI:58210"/>
    </ligand>
</feature>
<feature type="binding site" evidence="12">
    <location>
        <begin position="512"/>
        <end position="516"/>
    </location>
    <ligand>
        <name>NADP(+)</name>
        <dbReference type="ChEBI" id="CHEBI:58349"/>
    </ligand>
</feature>
<keyword evidence="6 11" id="KW-0521">NADP</keyword>
<dbReference type="PROSITE" id="PS51384">
    <property type="entry name" value="FAD_FR"/>
    <property type="match status" value="1"/>
</dbReference>
<dbReference type="InterPro" id="IPR039261">
    <property type="entry name" value="FNR_nucleotide-bd"/>
</dbReference>
<dbReference type="InterPro" id="IPR017927">
    <property type="entry name" value="FAD-bd_FR_type"/>
</dbReference>
<feature type="binding site" evidence="12">
    <location>
        <begin position="373"/>
        <end position="376"/>
    </location>
    <ligand>
        <name>FAD</name>
        <dbReference type="ChEBI" id="CHEBI:57692"/>
    </ligand>
</feature>
<sequence length="586" mass="65462">MKVPYLPQDIPFNDDQKTWLAGFFSGLHSRLLVKEESVVHAESKPQVKALTVLYGSQTGNAEAVAYDTAEKAKEYGMTATVYDMDDVDPQIFVKSSRILIVTSTYGEGEMPDNAESLWQTMSDEHAPKLDGTFFSVLALGDTSYDEFCLAGKLWDERLEELGATRVTARVDCDIDFEQPAEEWMIATLPGIADKGDDGEAGAPQGGSAPKAKSKYSRKNPLQATLKNKRVLNKEGSSKEIVHYEISLEGSGEFYKAGDALNVIPQNQPGLVQAFLEHFKFSGDEKPSWNGENFSLREIFTRHLDIRTPSKEFVKALAESASDHKLITLIGNEDSKDLNDFLWGKDILDLLRQYPSVTLSLAEILSLLKPIAPRAYSISSSLNKHEDEVHLTIGSVRYQNGDRAYNGTCSTWLADLVEEGDVVPCYFAPNKNFAVPEDDKAPMIMVGPGTGIAPFRSFLEEREVQASPGDNWLIFGDRNSSTDFIYQEELEALQSKGVLTKLDLAFSRDQAEKVYVQDKMREGGAELFAWLERGGYFFVCGDAYYMAKDVDKALHEVIEVHGNKSKEEAEAYVNQLKKQKRYVRDVY</sequence>
<reference evidence="16 17" key="1">
    <citation type="journal article" date="2013" name="ISME J.">
        <title>Comparative genomics of pathogenic lineages of Vibrio nigripulchritudo identifies virulence-associated traits.</title>
        <authorList>
            <person name="Goudenege D."/>
            <person name="Labreuche Y."/>
            <person name="Krin E."/>
            <person name="Ansquer D."/>
            <person name="Mangenot S."/>
            <person name="Calteau A."/>
            <person name="Medigue C."/>
            <person name="Mazel D."/>
            <person name="Polz M.F."/>
            <person name="Le Roux F."/>
        </authorList>
    </citation>
    <scope>NUCLEOTIDE SEQUENCE [LARGE SCALE GENOMIC DNA]</scope>
    <source>
        <strain evidence="16 17">SOn1</strain>
    </source>
</reference>
<keyword evidence="2 11" id="KW-0028">Amino-acid biosynthesis</keyword>
<dbReference type="Pfam" id="PF00667">
    <property type="entry name" value="FAD_binding_1"/>
    <property type="match status" value="1"/>
</dbReference>
<dbReference type="SUPFAM" id="SSF52343">
    <property type="entry name" value="Ferredoxin reductase-like, C-terminal NADP-linked domain"/>
    <property type="match status" value="1"/>
</dbReference>
<dbReference type="InterPro" id="IPR010199">
    <property type="entry name" value="CysJ"/>
</dbReference>
<dbReference type="Gene3D" id="2.40.30.10">
    <property type="entry name" value="Translation factors"/>
    <property type="match status" value="1"/>
</dbReference>
<dbReference type="Gene3D" id="1.20.990.10">
    <property type="entry name" value="NADPH-cytochrome p450 Reductase, Chain A, domain 3"/>
    <property type="match status" value="1"/>
</dbReference>
<evidence type="ECO:0000313" key="17">
    <source>
        <dbReference type="Proteomes" id="UP000018211"/>
    </source>
</evidence>
<evidence type="ECO:0000256" key="12">
    <source>
        <dbReference type="PIRSR" id="PIRSR000207-1"/>
    </source>
</evidence>
<dbReference type="Pfam" id="PF00258">
    <property type="entry name" value="Flavodoxin_1"/>
    <property type="match status" value="1"/>
</dbReference>
<keyword evidence="4 11" id="KW-0288">FMN</keyword>
<dbReference type="Proteomes" id="UP000018211">
    <property type="component" value="Unassembled WGS sequence"/>
</dbReference>
<dbReference type="GO" id="GO:0050660">
    <property type="term" value="F:flavin adenine dinucleotide binding"/>
    <property type="evidence" value="ECO:0007669"/>
    <property type="project" value="InterPro"/>
</dbReference>
<dbReference type="InterPro" id="IPR001094">
    <property type="entry name" value="Flavdoxin-like"/>
</dbReference>
<evidence type="ECO:0000256" key="7">
    <source>
        <dbReference type="ARBA" id="ARBA00022982"/>
    </source>
</evidence>
<dbReference type="GO" id="GO:0010181">
    <property type="term" value="F:FMN binding"/>
    <property type="evidence" value="ECO:0007669"/>
    <property type="project" value="InterPro"/>
</dbReference>
<gene>
    <name evidence="16" type="ORF">VIBNISOn1_1530033</name>
</gene>
<dbReference type="EC" id="1.8.1.2" evidence="11"/>